<dbReference type="PANTHER" id="PTHR36981:SF9">
    <property type="entry name" value="NANOR-RELATED"/>
    <property type="match status" value="1"/>
</dbReference>
<dbReference type="Pfam" id="PF20478">
    <property type="entry name" value="P2RX7_C"/>
    <property type="match status" value="1"/>
</dbReference>
<name>A0AAD1R7T8_PELCU</name>
<feature type="domain" description="P2X purinoreceptor 7 intracellular" evidence="2">
    <location>
        <begin position="40"/>
        <end position="109"/>
    </location>
</feature>
<dbReference type="EMBL" id="OW240912">
    <property type="protein sequence ID" value="CAH2225425.1"/>
    <property type="molecule type" value="Genomic_DNA"/>
</dbReference>
<dbReference type="Proteomes" id="UP001295444">
    <property type="component" value="Chromosome 01"/>
</dbReference>
<dbReference type="AlphaFoldDB" id="A0AAD1R7T8"/>
<protein>
    <recommendedName>
        <fullName evidence="2">P2X purinoreceptor 7 intracellular domain-containing protein</fullName>
    </recommendedName>
</protein>
<feature type="region of interest" description="Disordered" evidence="1">
    <location>
        <begin position="1"/>
        <end position="51"/>
    </location>
</feature>
<keyword evidence="4" id="KW-1185">Reference proteome</keyword>
<gene>
    <name evidence="3" type="ORF">PECUL_23A038572</name>
</gene>
<evidence type="ECO:0000256" key="1">
    <source>
        <dbReference type="SAM" id="MobiDB-lite"/>
    </source>
</evidence>
<evidence type="ECO:0000313" key="4">
    <source>
        <dbReference type="Proteomes" id="UP001295444"/>
    </source>
</evidence>
<dbReference type="PANTHER" id="PTHR36981">
    <property type="entry name" value="ZGC:195170"/>
    <property type="match status" value="1"/>
</dbReference>
<reference evidence="3" key="1">
    <citation type="submission" date="2022-03" db="EMBL/GenBank/DDBJ databases">
        <authorList>
            <person name="Alioto T."/>
            <person name="Alioto T."/>
            <person name="Gomez Garrido J."/>
        </authorList>
    </citation>
    <scope>NUCLEOTIDE SEQUENCE</scope>
</reference>
<evidence type="ECO:0000259" key="2">
    <source>
        <dbReference type="Pfam" id="PF20478"/>
    </source>
</evidence>
<dbReference type="InterPro" id="IPR046815">
    <property type="entry name" value="P2RX7_C"/>
</dbReference>
<proteinExistence type="predicted"/>
<accession>A0AAD1R7T8</accession>
<organism evidence="3 4">
    <name type="scientific">Pelobates cultripes</name>
    <name type="common">Western spadefoot toad</name>
    <dbReference type="NCBI Taxonomy" id="61616"/>
    <lineage>
        <taxon>Eukaryota</taxon>
        <taxon>Metazoa</taxon>
        <taxon>Chordata</taxon>
        <taxon>Craniata</taxon>
        <taxon>Vertebrata</taxon>
        <taxon>Euteleostomi</taxon>
        <taxon>Amphibia</taxon>
        <taxon>Batrachia</taxon>
        <taxon>Anura</taxon>
        <taxon>Pelobatoidea</taxon>
        <taxon>Pelobatidae</taxon>
        <taxon>Pelobates</taxon>
    </lineage>
</organism>
<evidence type="ECO:0000313" key="3">
    <source>
        <dbReference type="EMBL" id="CAH2225425.1"/>
    </source>
</evidence>
<sequence length="132" mass="14962">MASGHDLYEDEETQRMRRRSAAVEATNPLGWDPLVENDRDASVSTATPSVPSRIGTSEWCLCGNCVPMPTEEENVCCREIEKMQEMIAADKSCISQLEYLEQDIVSREHILCLYRFGASFGNRRIKSPEEML</sequence>